<dbReference type="Proteomes" id="UP000808146">
    <property type="component" value="Unassembled WGS sequence"/>
</dbReference>
<dbReference type="EMBL" id="JADKBR010000001">
    <property type="protein sequence ID" value="MBK8889035.1"/>
    <property type="molecule type" value="Genomic_DNA"/>
</dbReference>
<reference evidence="2" key="1">
    <citation type="submission" date="2020-10" db="EMBL/GenBank/DDBJ databases">
        <title>Connecting structure to function with the recovery of over 1000 high-quality activated sludge metagenome-assembled genomes encoding full-length rRNA genes using long-read sequencing.</title>
        <authorList>
            <person name="Singleton C.M."/>
            <person name="Petriglieri F."/>
            <person name="Kristensen J.M."/>
            <person name="Kirkegaard R.H."/>
            <person name="Michaelsen T.Y."/>
            <person name="Andersen M.H."/>
            <person name="Karst S.M."/>
            <person name="Dueholm M.S."/>
            <person name="Nielsen P.H."/>
            <person name="Albertsen M."/>
        </authorList>
    </citation>
    <scope>NUCLEOTIDE SEQUENCE</scope>
    <source>
        <strain evidence="2">OdNE_18-Q3-R46-58_BAT3C.305</strain>
    </source>
</reference>
<organism evidence="2 3">
    <name type="scientific">Candidatus Dechloromonas phosphorivorans</name>
    <dbReference type="NCBI Taxonomy" id="2899244"/>
    <lineage>
        <taxon>Bacteria</taxon>
        <taxon>Pseudomonadati</taxon>
        <taxon>Pseudomonadota</taxon>
        <taxon>Betaproteobacteria</taxon>
        <taxon>Rhodocyclales</taxon>
        <taxon>Azonexaceae</taxon>
        <taxon>Dechloromonas</taxon>
    </lineage>
</organism>
<protein>
    <recommendedName>
        <fullName evidence="4">TonB C-terminal domain-containing protein</fullName>
    </recommendedName>
</protein>
<name>A0A9D7LN86_9RHOO</name>
<evidence type="ECO:0000256" key="1">
    <source>
        <dbReference type="SAM" id="MobiDB-lite"/>
    </source>
</evidence>
<dbReference type="AlphaFoldDB" id="A0A9D7LN86"/>
<evidence type="ECO:0008006" key="4">
    <source>
        <dbReference type="Google" id="ProtNLM"/>
    </source>
</evidence>
<gene>
    <name evidence="2" type="ORF">IPN75_00975</name>
</gene>
<proteinExistence type="predicted"/>
<evidence type="ECO:0000313" key="3">
    <source>
        <dbReference type="Proteomes" id="UP000808146"/>
    </source>
</evidence>
<evidence type="ECO:0000313" key="2">
    <source>
        <dbReference type="EMBL" id="MBK8889035.1"/>
    </source>
</evidence>
<sequence>MKRQLANETSRTQRSLLLAIVASLVLHGLVLLIPRQPPKAERVATRLEASLAAPTPQAPVVEPPPAPAPAAIKPATPARPPARRPVIAIDKSRAPAASSAAPKWTIAQKEEMNSFLRELERQPQAIPRPSLAQRSLAMAREYGRQQARQEREGSEILERLPNSEPPDPFSLEMYLDALVKKLNRSAGFVRNDPRTNGMKTAAVRVRLNPDGSLQSFKVVNAGDQRDQIAFVRSVVEQSVPFAPFPSDLRRSAKSLNMVICIQPTLFGSGGFGFSRIPEGKGC</sequence>
<feature type="region of interest" description="Disordered" evidence="1">
    <location>
        <begin position="53"/>
        <end position="82"/>
    </location>
</feature>
<accession>A0A9D7LN86</accession>
<comment type="caution">
    <text evidence="2">The sequence shown here is derived from an EMBL/GenBank/DDBJ whole genome shotgun (WGS) entry which is preliminary data.</text>
</comment>